<organism evidence="1 2">
    <name type="scientific">Coniella lustricola</name>
    <dbReference type="NCBI Taxonomy" id="2025994"/>
    <lineage>
        <taxon>Eukaryota</taxon>
        <taxon>Fungi</taxon>
        <taxon>Dikarya</taxon>
        <taxon>Ascomycota</taxon>
        <taxon>Pezizomycotina</taxon>
        <taxon>Sordariomycetes</taxon>
        <taxon>Sordariomycetidae</taxon>
        <taxon>Diaporthales</taxon>
        <taxon>Schizoparmaceae</taxon>
        <taxon>Coniella</taxon>
    </lineage>
</organism>
<protein>
    <submittedName>
        <fullName evidence="1">Uncharacterized protein</fullName>
    </submittedName>
</protein>
<keyword evidence="2" id="KW-1185">Reference proteome</keyword>
<evidence type="ECO:0000313" key="2">
    <source>
        <dbReference type="Proteomes" id="UP000241462"/>
    </source>
</evidence>
<gene>
    <name evidence="1" type="ORF">BD289DRAFT_459768</name>
</gene>
<dbReference type="OrthoDB" id="5424391at2759"/>
<proteinExistence type="predicted"/>
<evidence type="ECO:0000313" key="1">
    <source>
        <dbReference type="EMBL" id="PSR92146.1"/>
    </source>
</evidence>
<accession>A0A2T3AD00</accession>
<reference evidence="1 2" key="1">
    <citation type="journal article" date="2018" name="Mycol. Prog.">
        <title>Coniella lustricola, a new species from submerged detritus.</title>
        <authorList>
            <person name="Raudabaugh D.B."/>
            <person name="Iturriaga T."/>
            <person name="Carver A."/>
            <person name="Mondo S."/>
            <person name="Pangilinan J."/>
            <person name="Lipzen A."/>
            <person name="He G."/>
            <person name="Amirebrahimi M."/>
            <person name="Grigoriev I.V."/>
            <person name="Miller A.N."/>
        </authorList>
    </citation>
    <scope>NUCLEOTIDE SEQUENCE [LARGE SCALE GENOMIC DNA]</scope>
    <source>
        <strain evidence="1 2">B22-T-1</strain>
    </source>
</reference>
<name>A0A2T3AD00_9PEZI</name>
<dbReference type="InParanoid" id="A0A2T3AD00"/>
<dbReference type="EMBL" id="KZ678409">
    <property type="protein sequence ID" value="PSR92146.1"/>
    <property type="molecule type" value="Genomic_DNA"/>
</dbReference>
<dbReference type="AlphaFoldDB" id="A0A2T3AD00"/>
<sequence length="416" mass="46101">MLGTKTLFNPVHSLLAKVHHPPPLNQRESQRLLNALTTSFRKNLDKEHGFWPQSIPADPPRTSSAISGVALSGAAAAASAGPSHHDSHRRPTDRHVRAILSNPLFSYDPYSAPPPAERDPMDVFDRAVAKGLMSPQRAAGILMAKSQAISQSSSLSIHESMASSGTALRVLQWLRSSGLERSLTFVESQALLNNLLPFMIEEGLEEVAWTWLDRWMRGDGHGLVAEKHTAHASNLLHLLVRSKISPGTTLDSGYASIIRASDMFRTNDLFDAIALKSWRTLSVSSTVYAWQRSRPSEALFDTFAAMSEQLRKLAKWVQIDRAHLDLHHPTHPDATLAVKYLKSPILESLKNRMTVKRIVFMATDAAQHLTRSGHEAEAELVGNLVLENLGAILRRELRSAASELRMFKHPPEVRFG</sequence>
<dbReference type="Proteomes" id="UP000241462">
    <property type="component" value="Unassembled WGS sequence"/>
</dbReference>